<protein>
    <submittedName>
        <fullName evidence="3">Acyltransferase</fullName>
    </submittedName>
</protein>
<dbReference type="Gene3D" id="2.160.10.10">
    <property type="entry name" value="Hexapeptide repeat proteins"/>
    <property type="match status" value="1"/>
</dbReference>
<dbReference type="InterPro" id="IPR051159">
    <property type="entry name" value="Hexapeptide_acetyltransf"/>
</dbReference>
<evidence type="ECO:0000313" key="4">
    <source>
        <dbReference type="Proteomes" id="UP000294853"/>
    </source>
</evidence>
<gene>
    <name evidence="3" type="ORF">EXE58_10540</name>
</gene>
<dbReference type="CDD" id="cd04647">
    <property type="entry name" value="LbH_MAT_like"/>
    <property type="match status" value="1"/>
</dbReference>
<sequence length="160" mass="16494">MSNGVGLLRSVDRTRRRWVARIRSGGRLRVASSTVIGGTPRIMRGATLRVGERTGLGPGCRCMASVTIGDDCLISADVRFVGDDHPIHVAGRLNEAPSRFPREVVVGDDVLIGAGAIVIGPANVGTGAVIAAGAVVTGDVAPRSIVGGVPARVIGERRNP</sequence>
<reference evidence="3 4" key="1">
    <citation type="submission" date="2019-03" db="EMBL/GenBank/DDBJ databases">
        <title>Three New Species of Nocardioides, Nocardioides euryhalodurans sp. nov., Nocardioides seonyuensis sp. nov. and Nocardioides eburneoflavus sp. nov. Iolated from Soil.</title>
        <authorList>
            <person name="Roh S.G."/>
            <person name="Lee C."/>
            <person name="Kim M.-K."/>
            <person name="Kim S.B."/>
        </authorList>
    </citation>
    <scope>NUCLEOTIDE SEQUENCE [LARGE SCALE GENOMIC DNA]</scope>
    <source>
        <strain evidence="3 4">MMS17-SY207-3</strain>
    </source>
</reference>
<dbReference type="PANTHER" id="PTHR23416:SF78">
    <property type="entry name" value="LIPOPOLYSACCHARIDE BIOSYNTHESIS O-ACETYL TRANSFERASE WBBJ-RELATED"/>
    <property type="match status" value="1"/>
</dbReference>
<dbReference type="GO" id="GO:0016746">
    <property type="term" value="F:acyltransferase activity"/>
    <property type="evidence" value="ECO:0007669"/>
    <property type="project" value="UniProtKB-KW"/>
</dbReference>
<keyword evidence="4" id="KW-1185">Reference proteome</keyword>
<name>A0A4P7IGR2_9ACTN</name>
<accession>A0A4P7IGR2</accession>
<keyword evidence="3" id="KW-0012">Acyltransferase</keyword>
<evidence type="ECO:0000313" key="3">
    <source>
        <dbReference type="EMBL" id="QBX55853.1"/>
    </source>
</evidence>
<dbReference type="InterPro" id="IPR001451">
    <property type="entry name" value="Hexapep"/>
</dbReference>
<dbReference type="SUPFAM" id="SSF51161">
    <property type="entry name" value="Trimeric LpxA-like enzymes"/>
    <property type="match status" value="1"/>
</dbReference>
<organism evidence="3 4">
    <name type="scientific">Nocardioides seonyuensis</name>
    <dbReference type="NCBI Taxonomy" id="2518371"/>
    <lineage>
        <taxon>Bacteria</taxon>
        <taxon>Bacillati</taxon>
        <taxon>Actinomycetota</taxon>
        <taxon>Actinomycetes</taxon>
        <taxon>Propionibacteriales</taxon>
        <taxon>Nocardioidaceae</taxon>
        <taxon>Nocardioides</taxon>
    </lineage>
</organism>
<dbReference type="Pfam" id="PF00132">
    <property type="entry name" value="Hexapep"/>
    <property type="match status" value="1"/>
</dbReference>
<keyword evidence="2" id="KW-0677">Repeat</keyword>
<dbReference type="KEGG" id="nsn:EXE58_10540"/>
<dbReference type="Proteomes" id="UP000294853">
    <property type="component" value="Chromosome"/>
</dbReference>
<proteinExistence type="predicted"/>
<dbReference type="AlphaFoldDB" id="A0A4P7IGR2"/>
<dbReference type="InterPro" id="IPR011004">
    <property type="entry name" value="Trimer_LpxA-like_sf"/>
</dbReference>
<dbReference type="PROSITE" id="PS00101">
    <property type="entry name" value="HEXAPEP_TRANSFERASES"/>
    <property type="match status" value="1"/>
</dbReference>
<dbReference type="PANTHER" id="PTHR23416">
    <property type="entry name" value="SIALIC ACID SYNTHASE-RELATED"/>
    <property type="match status" value="1"/>
</dbReference>
<evidence type="ECO:0000256" key="1">
    <source>
        <dbReference type="ARBA" id="ARBA00022679"/>
    </source>
</evidence>
<dbReference type="EMBL" id="CP038436">
    <property type="protein sequence ID" value="QBX55853.1"/>
    <property type="molecule type" value="Genomic_DNA"/>
</dbReference>
<dbReference type="OrthoDB" id="2643438at2"/>
<dbReference type="InterPro" id="IPR018357">
    <property type="entry name" value="Hexapep_transf_CS"/>
</dbReference>
<evidence type="ECO:0000256" key="2">
    <source>
        <dbReference type="ARBA" id="ARBA00022737"/>
    </source>
</evidence>
<keyword evidence="1 3" id="KW-0808">Transferase</keyword>
<dbReference type="Pfam" id="PF14602">
    <property type="entry name" value="Hexapep_2"/>
    <property type="match status" value="1"/>
</dbReference>